<keyword evidence="3" id="KW-1185">Reference proteome</keyword>
<gene>
    <name evidence="2" type="ORF">GMARGA_LOCUS22240</name>
</gene>
<organism evidence="2 3">
    <name type="scientific">Gigaspora margarita</name>
    <dbReference type="NCBI Taxonomy" id="4874"/>
    <lineage>
        <taxon>Eukaryota</taxon>
        <taxon>Fungi</taxon>
        <taxon>Fungi incertae sedis</taxon>
        <taxon>Mucoromycota</taxon>
        <taxon>Glomeromycotina</taxon>
        <taxon>Glomeromycetes</taxon>
        <taxon>Diversisporales</taxon>
        <taxon>Gigasporaceae</taxon>
        <taxon>Gigaspora</taxon>
    </lineage>
</organism>
<evidence type="ECO:0000313" key="2">
    <source>
        <dbReference type="EMBL" id="CAG8796668.1"/>
    </source>
</evidence>
<protein>
    <submittedName>
        <fullName evidence="2">28417_t:CDS:1</fullName>
    </submittedName>
</protein>
<comment type="caution">
    <text evidence="2">The sequence shown here is derived from an EMBL/GenBank/DDBJ whole genome shotgun (WGS) entry which is preliminary data.</text>
</comment>
<evidence type="ECO:0000313" key="3">
    <source>
        <dbReference type="Proteomes" id="UP000789901"/>
    </source>
</evidence>
<dbReference type="InterPro" id="IPR036691">
    <property type="entry name" value="Endo/exonu/phosph_ase_sf"/>
</dbReference>
<reference evidence="2 3" key="1">
    <citation type="submission" date="2021-06" db="EMBL/GenBank/DDBJ databases">
        <authorList>
            <person name="Kallberg Y."/>
            <person name="Tangrot J."/>
            <person name="Rosling A."/>
        </authorList>
    </citation>
    <scope>NUCLEOTIDE SEQUENCE [LARGE SCALE GENOMIC DNA]</scope>
    <source>
        <strain evidence="2 3">120-4 pot B 10/14</strain>
    </source>
</reference>
<dbReference type="SUPFAM" id="SSF56219">
    <property type="entry name" value="DNase I-like"/>
    <property type="match status" value="1"/>
</dbReference>
<dbReference type="Proteomes" id="UP000789901">
    <property type="component" value="Unassembled WGS sequence"/>
</dbReference>
<dbReference type="EMBL" id="CAJVQB010021288">
    <property type="protein sequence ID" value="CAG8796668.1"/>
    <property type="molecule type" value="Genomic_DNA"/>
</dbReference>
<name>A0ABN7VSX2_GIGMA</name>
<sequence>QGQRKESSNLKNTSLNTNNNLDKAAKTIKESRNSRKTNSKGEEGKNFQEKEQEIIEKNTNENNPTKDQEISNKIEAGFTIVTYKKRNTRSVTGIGSSNERHKLYKKDKGGGGCSTSKKKEEDYIYTANHSGHPFTIYTQKTRNNQLMATRLDYIFVDNDHIQFCQDTQTLFGNSDHLLVKSTFNMQSQAQYASYWKFNTKCLMNENIKKGIEEELQGHITIDTWNTNKRIAELQEEVIRYSEREELKIVIEQLQKDLQEELTSLAER</sequence>
<feature type="compositionally biased region" description="Basic and acidic residues" evidence="1">
    <location>
        <begin position="23"/>
        <end position="69"/>
    </location>
</feature>
<feature type="non-terminal residue" evidence="2">
    <location>
        <position position="1"/>
    </location>
</feature>
<accession>A0ABN7VSX2</accession>
<feature type="compositionally biased region" description="Low complexity" evidence="1">
    <location>
        <begin position="9"/>
        <end position="21"/>
    </location>
</feature>
<feature type="region of interest" description="Disordered" evidence="1">
    <location>
        <begin position="1"/>
        <end position="69"/>
    </location>
</feature>
<evidence type="ECO:0000256" key="1">
    <source>
        <dbReference type="SAM" id="MobiDB-lite"/>
    </source>
</evidence>
<proteinExistence type="predicted"/>